<organism evidence="4 5">
    <name type="scientific">Sulfuritalea hydrogenivorans sk43H</name>
    <dbReference type="NCBI Taxonomy" id="1223802"/>
    <lineage>
        <taxon>Bacteria</taxon>
        <taxon>Pseudomonadati</taxon>
        <taxon>Pseudomonadota</taxon>
        <taxon>Betaproteobacteria</taxon>
        <taxon>Nitrosomonadales</taxon>
        <taxon>Sterolibacteriaceae</taxon>
        <taxon>Sulfuritalea</taxon>
    </lineage>
</organism>
<gene>
    <name evidence="4" type="ORF">SUTH_01151</name>
</gene>
<name>W0SD26_9PROT</name>
<feature type="chain" id="PRO_5004795716" description="PepSY domain-containing protein" evidence="2">
    <location>
        <begin position="33"/>
        <end position="132"/>
    </location>
</feature>
<evidence type="ECO:0000256" key="1">
    <source>
        <dbReference type="SAM" id="MobiDB-lite"/>
    </source>
</evidence>
<dbReference type="HOGENOM" id="CLU_143489_2_1_4"/>
<feature type="region of interest" description="Disordered" evidence="1">
    <location>
        <begin position="107"/>
        <end position="132"/>
    </location>
</feature>
<dbReference type="AlphaFoldDB" id="W0SD26"/>
<sequence>MISNLLSSRRWHTPCLSLCAVLLACGSGASVAGDGHDRARQALEAGEVLPLRAILDRVEREYPGQVIDVELEREHDNKRERWVYEVKVLRSGGTLVKLKVDARDGTILGRKDKGRHHDQGTQQKDSPGGDGR</sequence>
<reference evidence="4 5" key="1">
    <citation type="journal article" date="2014" name="Syst. Appl. Microbiol.">
        <title>Complete genomes of freshwater sulfur oxidizers Sulfuricella denitrificans skB26 and Sulfuritalea hydrogenivorans sk43H: genetic insights into the sulfur oxidation pathway of betaproteobacteria.</title>
        <authorList>
            <person name="Watanabe T."/>
            <person name="Kojima H."/>
            <person name="Fukui M."/>
        </authorList>
    </citation>
    <scope>NUCLEOTIDE SEQUENCE [LARGE SCALE GENOMIC DNA]</scope>
    <source>
        <strain evidence="4">DSM22779</strain>
    </source>
</reference>
<dbReference type="KEGG" id="shd:SUTH_01151"/>
<evidence type="ECO:0000313" key="4">
    <source>
        <dbReference type="EMBL" id="BAO28951.1"/>
    </source>
</evidence>
<dbReference type="RefSeq" id="WP_041097771.1">
    <property type="nucleotide sequence ID" value="NZ_AP012547.1"/>
</dbReference>
<feature type="compositionally biased region" description="Basic and acidic residues" evidence="1">
    <location>
        <begin position="107"/>
        <end position="119"/>
    </location>
</feature>
<dbReference type="EMBL" id="AP012547">
    <property type="protein sequence ID" value="BAO28951.1"/>
    <property type="molecule type" value="Genomic_DNA"/>
</dbReference>
<keyword evidence="2" id="KW-0732">Signal</keyword>
<dbReference type="STRING" id="1223802.SUTH_01151"/>
<keyword evidence="5" id="KW-1185">Reference proteome</keyword>
<dbReference type="InterPro" id="IPR025711">
    <property type="entry name" value="PepSY"/>
</dbReference>
<accession>W0SD26</accession>
<evidence type="ECO:0000313" key="5">
    <source>
        <dbReference type="Proteomes" id="UP000031637"/>
    </source>
</evidence>
<evidence type="ECO:0000259" key="3">
    <source>
        <dbReference type="Pfam" id="PF03413"/>
    </source>
</evidence>
<dbReference type="Proteomes" id="UP000031637">
    <property type="component" value="Chromosome"/>
</dbReference>
<dbReference type="Pfam" id="PF03413">
    <property type="entry name" value="PepSY"/>
    <property type="match status" value="1"/>
</dbReference>
<feature type="signal peptide" evidence="2">
    <location>
        <begin position="1"/>
        <end position="32"/>
    </location>
</feature>
<feature type="domain" description="PepSY" evidence="3">
    <location>
        <begin position="54"/>
        <end position="110"/>
    </location>
</feature>
<protein>
    <recommendedName>
        <fullName evidence="3">PepSY domain-containing protein</fullName>
    </recommendedName>
</protein>
<dbReference type="Gene3D" id="3.10.450.40">
    <property type="match status" value="1"/>
</dbReference>
<evidence type="ECO:0000256" key="2">
    <source>
        <dbReference type="SAM" id="SignalP"/>
    </source>
</evidence>
<proteinExistence type="predicted"/>
<dbReference type="OrthoDB" id="8527445at2"/>